<organism evidence="1 2">
    <name type="scientific">Litchfieldia salsa</name>
    <dbReference type="NCBI Taxonomy" id="930152"/>
    <lineage>
        <taxon>Bacteria</taxon>
        <taxon>Bacillati</taxon>
        <taxon>Bacillota</taxon>
        <taxon>Bacilli</taxon>
        <taxon>Bacillales</taxon>
        <taxon>Bacillaceae</taxon>
        <taxon>Litchfieldia</taxon>
    </lineage>
</organism>
<dbReference type="EMBL" id="FNJU01000021">
    <property type="protein sequence ID" value="SDP96370.1"/>
    <property type="molecule type" value="Genomic_DNA"/>
</dbReference>
<keyword evidence="2" id="KW-1185">Reference proteome</keyword>
<name>A0A1H0X0H7_9BACI</name>
<dbReference type="AlphaFoldDB" id="A0A1H0X0H7"/>
<dbReference type="Proteomes" id="UP000199159">
    <property type="component" value="Unassembled WGS sequence"/>
</dbReference>
<protein>
    <submittedName>
        <fullName evidence="1">Uncharacterized protein</fullName>
    </submittedName>
</protein>
<accession>A0A1H0X0H7</accession>
<evidence type="ECO:0000313" key="2">
    <source>
        <dbReference type="Proteomes" id="UP000199159"/>
    </source>
</evidence>
<gene>
    <name evidence="1" type="ORF">SAMN05216565_12131</name>
</gene>
<proteinExistence type="predicted"/>
<sequence length="40" mass="4596">MIKIFITLTGALIQEGLRHLFVEILIKLKVRIVQEGYGKI</sequence>
<evidence type="ECO:0000313" key="1">
    <source>
        <dbReference type="EMBL" id="SDP96370.1"/>
    </source>
</evidence>
<reference evidence="2" key="1">
    <citation type="submission" date="2016-10" db="EMBL/GenBank/DDBJ databases">
        <authorList>
            <person name="Varghese N."/>
            <person name="Submissions S."/>
        </authorList>
    </citation>
    <scope>NUCLEOTIDE SEQUENCE [LARGE SCALE GENOMIC DNA]</scope>
    <source>
        <strain evidence="2">IBRC-M10078</strain>
    </source>
</reference>